<dbReference type="InterPro" id="IPR001584">
    <property type="entry name" value="Integrase_cat-core"/>
</dbReference>
<dbReference type="Pfam" id="PF00665">
    <property type="entry name" value="rve"/>
    <property type="match status" value="1"/>
</dbReference>
<evidence type="ECO:0000313" key="2">
    <source>
        <dbReference type="EMBL" id="HIQ91134.1"/>
    </source>
</evidence>
<dbReference type="EMBL" id="DVFV01000103">
    <property type="protein sequence ID" value="HIQ91134.1"/>
    <property type="molecule type" value="Genomic_DNA"/>
</dbReference>
<dbReference type="SUPFAM" id="SSF53098">
    <property type="entry name" value="Ribonuclease H-like"/>
    <property type="match status" value="1"/>
</dbReference>
<accession>A0A9D0ZRS2</accession>
<feature type="domain" description="Integrase catalytic" evidence="1">
    <location>
        <begin position="147"/>
        <end position="314"/>
    </location>
</feature>
<reference evidence="2" key="2">
    <citation type="journal article" date="2021" name="PeerJ">
        <title>Extensive microbial diversity within the chicken gut microbiome revealed by metagenomics and culture.</title>
        <authorList>
            <person name="Gilroy R."/>
            <person name="Ravi A."/>
            <person name="Getino M."/>
            <person name="Pursley I."/>
            <person name="Horton D.L."/>
            <person name="Alikhan N.F."/>
            <person name="Baker D."/>
            <person name="Gharbi K."/>
            <person name="Hall N."/>
            <person name="Watson M."/>
            <person name="Adriaenssens E.M."/>
            <person name="Foster-Nyarko E."/>
            <person name="Jarju S."/>
            <person name="Secka A."/>
            <person name="Antonio M."/>
            <person name="Oren A."/>
            <person name="Chaudhuri R.R."/>
            <person name="La Ragione R."/>
            <person name="Hildebrand F."/>
            <person name="Pallen M.J."/>
        </authorList>
    </citation>
    <scope>NUCLEOTIDE SEQUENCE</scope>
    <source>
        <strain evidence="2">CHK147-3167</strain>
    </source>
</reference>
<evidence type="ECO:0000313" key="3">
    <source>
        <dbReference type="Proteomes" id="UP000886786"/>
    </source>
</evidence>
<protein>
    <submittedName>
        <fullName evidence="2">Transposase</fullName>
    </submittedName>
</protein>
<dbReference type="Gene3D" id="3.30.420.10">
    <property type="entry name" value="Ribonuclease H-like superfamily/Ribonuclease H"/>
    <property type="match status" value="1"/>
</dbReference>
<dbReference type="InterPro" id="IPR009057">
    <property type="entry name" value="Homeodomain-like_sf"/>
</dbReference>
<name>A0A9D0ZRS2_9FIRM</name>
<sequence>MRQGTSRLDLFRYGVILPLLTGEESNVRKYCKEESAKPHYYKGKEYYFSEETIRKWYYKYLNEGFDKLNRKKRSDKDIPRKMNEEAINYIIDLKSGYPRITTKKIYERLKEERVVGKDISINSFYRYMKTNNLRTQVIANKERRRYEKEYPNDTWQADTSYGPYIKVDGKKYRTYLIQFIDDNSRLVVGYGFYFHDNAVNVQKTFKKAIEKYGIPKQIYLDNGKPYSNEQLEIICARLGVKLTHTHAYDPASKGKVERCFKTIKEGWMYARDWNKYGSIEELEEDYGRYLYDEYINKKHSELGDSPNNVWHKGIENTVYKQIEKEKLEECFMNTVIRVVTKDRLVSINNKYYEVPYKYVGSKIELRYYVTNEEEIWVYENNEMKEKCEPLNKKDNSKVKRENNIDYSKLVNNEEDVIECS</sequence>
<dbReference type="Proteomes" id="UP000886786">
    <property type="component" value="Unassembled WGS sequence"/>
</dbReference>
<dbReference type="AlphaFoldDB" id="A0A9D0ZRS2"/>
<dbReference type="InterPro" id="IPR012337">
    <property type="entry name" value="RNaseH-like_sf"/>
</dbReference>
<proteinExistence type="predicted"/>
<evidence type="ECO:0000259" key="1">
    <source>
        <dbReference type="PROSITE" id="PS50994"/>
    </source>
</evidence>
<dbReference type="InterPro" id="IPR015378">
    <property type="entry name" value="Transposase-like_Mu_C"/>
</dbReference>
<gene>
    <name evidence="2" type="ORF">IAB27_05885</name>
</gene>
<dbReference type="PROSITE" id="PS50994">
    <property type="entry name" value="INTEGRASE"/>
    <property type="match status" value="1"/>
</dbReference>
<reference evidence="2" key="1">
    <citation type="submission" date="2020-10" db="EMBL/GenBank/DDBJ databases">
        <authorList>
            <person name="Gilroy R."/>
        </authorList>
    </citation>
    <scope>NUCLEOTIDE SEQUENCE</scope>
    <source>
        <strain evidence="2">CHK147-3167</strain>
    </source>
</reference>
<organism evidence="2 3">
    <name type="scientific">Candidatus Coprosoma intestinipullorum</name>
    <dbReference type="NCBI Taxonomy" id="2840752"/>
    <lineage>
        <taxon>Bacteria</taxon>
        <taxon>Bacillati</taxon>
        <taxon>Bacillota</taxon>
        <taxon>Bacillota incertae sedis</taxon>
        <taxon>Candidatus Coprosoma</taxon>
    </lineage>
</organism>
<dbReference type="GO" id="GO:0003676">
    <property type="term" value="F:nucleic acid binding"/>
    <property type="evidence" value="ECO:0007669"/>
    <property type="project" value="InterPro"/>
</dbReference>
<dbReference type="GO" id="GO:0015074">
    <property type="term" value="P:DNA integration"/>
    <property type="evidence" value="ECO:0007669"/>
    <property type="project" value="InterPro"/>
</dbReference>
<comment type="caution">
    <text evidence="2">The sequence shown here is derived from an EMBL/GenBank/DDBJ whole genome shotgun (WGS) entry which is preliminary data.</text>
</comment>
<dbReference type="PANTHER" id="PTHR35004">
    <property type="entry name" value="TRANSPOSASE RV3428C-RELATED"/>
    <property type="match status" value="1"/>
</dbReference>
<dbReference type="Pfam" id="PF09299">
    <property type="entry name" value="Mu-transpos_C"/>
    <property type="match status" value="1"/>
</dbReference>
<dbReference type="Pfam" id="PF13565">
    <property type="entry name" value="HTH_32"/>
    <property type="match status" value="1"/>
</dbReference>
<dbReference type="SUPFAM" id="SSF46689">
    <property type="entry name" value="Homeodomain-like"/>
    <property type="match status" value="1"/>
</dbReference>
<dbReference type="InterPro" id="IPR036397">
    <property type="entry name" value="RNaseH_sf"/>
</dbReference>
<dbReference type="PANTHER" id="PTHR35004:SF6">
    <property type="entry name" value="TRANSPOSASE"/>
    <property type="match status" value="1"/>
</dbReference>